<evidence type="ECO:0000313" key="3">
    <source>
        <dbReference type="EMBL" id="QIS05324.1"/>
    </source>
</evidence>
<accession>A0A6G9XWM0</accession>
<dbReference type="SMART" id="SM00507">
    <property type="entry name" value="HNHc"/>
    <property type="match status" value="1"/>
</dbReference>
<dbReference type="Pfam" id="PF01844">
    <property type="entry name" value="HNH"/>
    <property type="match status" value="1"/>
</dbReference>
<dbReference type="InterPro" id="IPR002711">
    <property type="entry name" value="HNH"/>
</dbReference>
<feature type="domain" description="HNH nuclease" evidence="2">
    <location>
        <begin position="201"/>
        <end position="263"/>
    </location>
</feature>
<evidence type="ECO:0000259" key="2">
    <source>
        <dbReference type="SMART" id="SM00507"/>
    </source>
</evidence>
<protein>
    <submittedName>
        <fullName evidence="3">HNH endonuclease</fullName>
    </submittedName>
</protein>
<dbReference type="GO" id="GO:0008270">
    <property type="term" value="F:zinc ion binding"/>
    <property type="evidence" value="ECO:0007669"/>
    <property type="project" value="InterPro"/>
</dbReference>
<feature type="region of interest" description="Disordered" evidence="1">
    <location>
        <begin position="95"/>
        <end position="124"/>
    </location>
</feature>
<keyword evidence="3" id="KW-0378">Hydrolase</keyword>
<dbReference type="CDD" id="cd00085">
    <property type="entry name" value="HNHc"/>
    <property type="match status" value="1"/>
</dbReference>
<proteinExistence type="predicted"/>
<reference evidence="3 4" key="1">
    <citation type="journal article" date="2019" name="ACS Chem. Biol.">
        <title>Identification and Mobilization of a Cryptic Antibiotic Biosynthesis Gene Locus from a Human-Pathogenic Nocardia Isolate.</title>
        <authorList>
            <person name="Herisse M."/>
            <person name="Ishida K."/>
            <person name="Porter J.L."/>
            <person name="Howden B."/>
            <person name="Hertweck C."/>
            <person name="Stinear T.P."/>
            <person name="Pidot S.J."/>
        </authorList>
    </citation>
    <scope>NUCLEOTIDE SEQUENCE [LARGE SCALE GENOMIC DNA]</scope>
    <source>
        <strain evidence="3 4">AUSMDU00024985</strain>
    </source>
</reference>
<evidence type="ECO:0000313" key="4">
    <source>
        <dbReference type="Proteomes" id="UP000501705"/>
    </source>
</evidence>
<keyword evidence="3" id="KW-0255">Endonuclease</keyword>
<dbReference type="GO" id="GO:0004519">
    <property type="term" value="F:endonuclease activity"/>
    <property type="evidence" value="ECO:0007669"/>
    <property type="project" value="UniProtKB-KW"/>
</dbReference>
<dbReference type="Gene3D" id="1.10.30.50">
    <property type="match status" value="1"/>
</dbReference>
<evidence type="ECO:0000256" key="1">
    <source>
        <dbReference type="SAM" id="MobiDB-lite"/>
    </source>
</evidence>
<name>A0A6G9XWM0_NOCBR</name>
<dbReference type="GO" id="GO:0003676">
    <property type="term" value="F:nucleic acid binding"/>
    <property type="evidence" value="ECO:0007669"/>
    <property type="project" value="InterPro"/>
</dbReference>
<sequence>MIISRRSSSTPYVTRGVCHGMVPVRNVSTGAFLSQWSSTVARMVADPAWARDELILACDLMMGNGWRQVREPDPRAVALSDLLRSLPIHPVERRSEKFRSPGSVSRKTADIETARPGYTGGQTRGAKLDREVLADFEKWPEAMHAAAEAIRRDAAAGALVAPPVLEGVDVAFPEGLEVREGRLLASRYFRRERDPRFRKKKIDSFLSKEDRVRCEVCGFDFETCYGERGSGYIEVHHVVPLHVSGETKTRLEDLILLCANCHRMIHTGRQWLHPDELRALLKNQGATQ</sequence>
<gene>
    <name evidence="3" type="ORF">F5X71_26125</name>
</gene>
<dbReference type="InterPro" id="IPR003615">
    <property type="entry name" value="HNH_nuc"/>
</dbReference>
<dbReference type="EMBL" id="CP046171">
    <property type="protein sequence ID" value="QIS05324.1"/>
    <property type="molecule type" value="Genomic_DNA"/>
</dbReference>
<organism evidence="3 4">
    <name type="scientific">Nocardia brasiliensis</name>
    <dbReference type="NCBI Taxonomy" id="37326"/>
    <lineage>
        <taxon>Bacteria</taxon>
        <taxon>Bacillati</taxon>
        <taxon>Actinomycetota</taxon>
        <taxon>Actinomycetes</taxon>
        <taxon>Mycobacteriales</taxon>
        <taxon>Nocardiaceae</taxon>
        <taxon>Nocardia</taxon>
    </lineage>
</organism>
<dbReference type="Proteomes" id="UP000501705">
    <property type="component" value="Chromosome"/>
</dbReference>
<dbReference type="AlphaFoldDB" id="A0A6G9XWM0"/>
<keyword evidence="3" id="KW-0540">Nuclease</keyword>